<organism evidence="2">
    <name type="scientific">marine sediment metagenome</name>
    <dbReference type="NCBI Taxonomy" id="412755"/>
    <lineage>
        <taxon>unclassified sequences</taxon>
        <taxon>metagenomes</taxon>
        <taxon>ecological metagenomes</taxon>
    </lineage>
</organism>
<name>A0A0F9EM49_9ZZZZ</name>
<dbReference type="InterPro" id="IPR058806">
    <property type="entry name" value="MamI"/>
</dbReference>
<feature type="transmembrane region" description="Helical" evidence="1">
    <location>
        <begin position="31"/>
        <end position="52"/>
    </location>
</feature>
<evidence type="ECO:0000256" key="1">
    <source>
        <dbReference type="SAM" id="Phobius"/>
    </source>
</evidence>
<keyword evidence="1" id="KW-0812">Transmembrane</keyword>
<dbReference type="AlphaFoldDB" id="A0A0F9EM49"/>
<keyword evidence="1" id="KW-0472">Membrane</keyword>
<protein>
    <recommendedName>
        <fullName evidence="3">Magnetosome protein MamI</fullName>
    </recommendedName>
</protein>
<proteinExistence type="predicted"/>
<evidence type="ECO:0008006" key="3">
    <source>
        <dbReference type="Google" id="ProtNLM"/>
    </source>
</evidence>
<dbReference type="NCBIfam" id="NF040963">
    <property type="entry name" value="MamI"/>
    <property type="match status" value="1"/>
</dbReference>
<reference evidence="2" key="1">
    <citation type="journal article" date="2015" name="Nature">
        <title>Complex archaea that bridge the gap between prokaryotes and eukaryotes.</title>
        <authorList>
            <person name="Spang A."/>
            <person name="Saw J.H."/>
            <person name="Jorgensen S.L."/>
            <person name="Zaremba-Niedzwiedzka K."/>
            <person name="Martijn J."/>
            <person name="Lind A.E."/>
            <person name="van Eijk R."/>
            <person name="Schleper C."/>
            <person name="Guy L."/>
            <person name="Ettema T.J."/>
        </authorList>
    </citation>
    <scope>NUCLEOTIDE SEQUENCE</scope>
</reference>
<comment type="caution">
    <text evidence="2">The sequence shown here is derived from an EMBL/GenBank/DDBJ whole genome shotgun (WGS) entry which is preliminary data.</text>
</comment>
<evidence type="ECO:0000313" key="2">
    <source>
        <dbReference type="EMBL" id="KKL45985.1"/>
    </source>
</evidence>
<gene>
    <name evidence="2" type="ORF">LCGC14_2350160</name>
</gene>
<feature type="transmembrane region" description="Helical" evidence="1">
    <location>
        <begin position="7"/>
        <end position="25"/>
    </location>
</feature>
<sequence>MPSIIGGIIAISLGVWGLSVYWWSIAELLRGLLPLLLIVGGLVALSAGVQMLREKTTGQENNK</sequence>
<accession>A0A0F9EM49</accession>
<keyword evidence="1" id="KW-1133">Transmembrane helix</keyword>
<dbReference type="EMBL" id="LAZR01034198">
    <property type="protein sequence ID" value="KKL45985.1"/>
    <property type="molecule type" value="Genomic_DNA"/>
</dbReference>
<dbReference type="Pfam" id="PF26391">
    <property type="entry name" value="MamI"/>
    <property type="match status" value="1"/>
</dbReference>